<dbReference type="InterPro" id="IPR007831">
    <property type="entry name" value="T2SS_GspE_N"/>
</dbReference>
<feature type="non-terminal residue" evidence="5">
    <location>
        <position position="308"/>
    </location>
</feature>
<dbReference type="EMBL" id="UINC01131530">
    <property type="protein sequence ID" value="SVD13288.1"/>
    <property type="molecule type" value="Genomic_DNA"/>
</dbReference>
<dbReference type="FunFam" id="3.30.450.90:FF:000001">
    <property type="entry name" value="Type II secretion system ATPase GspE"/>
    <property type="match status" value="1"/>
</dbReference>
<dbReference type="PANTHER" id="PTHR30258">
    <property type="entry name" value="TYPE II SECRETION SYSTEM PROTEIN GSPE-RELATED"/>
    <property type="match status" value="1"/>
</dbReference>
<dbReference type="GO" id="GO:0005524">
    <property type="term" value="F:ATP binding"/>
    <property type="evidence" value="ECO:0007669"/>
    <property type="project" value="UniProtKB-KW"/>
</dbReference>
<gene>
    <name evidence="5" type="ORF">METZ01_LOCUS366142</name>
</gene>
<dbReference type="InterPro" id="IPR027417">
    <property type="entry name" value="P-loop_NTPase"/>
</dbReference>
<keyword evidence="1" id="KW-0547">Nucleotide-binding</keyword>
<dbReference type="PANTHER" id="PTHR30258:SF2">
    <property type="entry name" value="COMG OPERON PROTEIN 1"/>
    <property type="match status" value="1"/>
</dbReference>
<dbReference type="GO" id="GO:0016887">
    <property type="term" value="F:ATP hydrolysis activity"/>
    <property type="evidence" value="ECO:0007669"/>
    <property type="project" value="TreeGrafter"/>
</dbReference>
<proteinExistence type="predicted"/>
<evidence type="ECO:0000256" key="1">
    <source>
        <dbReference type="ARBA" id="ARBA00022741"/>
    </source>
</evidence>
<dbReference type="Gene3D" id="3.30.300.160">
    <property type="entry name" value="Type II secretion system, protein E, N-terminal domain"/>
    <property type="match status" value="1"/>
</dbReference>
<dbReference type="GO" id="GO:0005886">
    <property type="term" value="C:plasma membrane"/>
    <property type="evidence" value="ECO:0007669"/>
    <property type="project" value="TreeGrafter"/>
</dbReference>
<evidence type="ECO:0000256" key="2">
    <source>
        <dbReference type="ARBA" id="ARBA00022840"/>
    </source>
</evidence>
<evidence type="ECO:0008006" key="6">
    <source>
        <dbReference type="Google" id="ProtNLM"/>
    </source>
</evidence>
<dbReference type="SUPFAM" id="SSF52540">
    <property type="entry name" value="P-loop containing nucleoside triphosphate hydrolases"/>
    <property type="match status" value="1"/>
</dbReference>
<feature type="non-terminal residue" evidence="5">
    <location>
        <position position="1"/>
    </location>
</feature>
<dbReference type="Pfam" id="PF00437">
    <property type="entry name" value="T2SSE"/>
    <property type="match status" value="1"/>
</dbReference>
<evidence type="ECO:0000313" key="5">
    <source>
        <dbReference type="EMBL" id="SVD13288.1"/>
    </source>
</evidence>
<evidence type="ECO:0000259" key="3">
    <source>
        <dbReference type="Pfam" id="PF00437"/>
    </source>
</evidence>
<feature type="domain" description="Bacterial type II secretion system protein E" evidence="3">
    <location>
        <begin position="136"/>
        <end position="308"/>
    </location>
</feature>
<organism evidence="5">
    <name type="scientific">marine metagenome</name>
    <dbReference type="NCBI Taxonomy" id="408172"/>
    <lineage>
        <taxon>unclassified sequences</taxon>
        <taxon>metagenomes</taxon>
        <taxon>ecological metagenomes</taxon>
    </lineage>
</organism>
<dbReference type="Pfam" id="PF05157">
    <property type="entry name" value="MshEN"/>
    <property type="match status" value="1"/>
</dbReference>
<dbReference type="InterPro" id="IPR037257">
    <property type="entry name" value="T2SS_E_N_sf"/>
</dbReference>
<dbReference type="AlphaFoldDB" id="A0A382SVU9"/>
<dbReference type="Gene3D" id="3.40.50.300">
    <property type="entry name" value="P-loop containing nucleotide triphosphate hydrolases"/>
    <property type="match status" value="1"/>
</dbReference>
<keyword evidence="2" id="KW-0067">ATP-binding</keyword>
<accession>A0A382SVU9</accession>
<dbReference type="Gene3D" id="3.30.450.90">
    <property type="match status" value="1"/>
</dbReference>
<name>A0A382SVU9_9ZZZZ</name>
<sequence>IKYKLTSETLYQQALAAYYDLEYQETIEEAPAAKEFTSMIPIRYAKRFMFFPVRWQKGILEVAVDDPAESQAMDDLGRRCKCHVQALVTTPQSLLDLINRSYDESSASTADAVDQLDTVEEFESIMGIEEPEDLLEATDEEPVKRLVNSLLWQAAKEEASDIHIDPAPGETQVRYRIDGILHQITIIPRQVHVTVVNRIKVMSRLDIAQKGLPQDGRSMVLIAGKKIDIRVSTIPTVHGEKIVMRLLYQDEKLMKLEHLGLLPEVLQPYQKMIQRSGGIVLVTGPTGSGKTTTLYATLACIDHRSRNV</sequence>
<feature type="domain" description="Type II secretion system protein GspE N-terminal" evidence="4">
    <location>
        <begin position="20"/>
        <end position="106"/>
    </location>
</feature>
<dbReference type="SUPFAM" id="SSF160246">
    <property type="entry name" value="EspE N-terminal domain-like"/>
    <property type="match status" value="1"/>
</dbReference>
<dbReference type="InterPro" id="IPR001482">
    <property type="entry name" value="T2SS/T4SS_dom"/>
</dbReference>
<protein>
    <recommendedName>
        <fullName evidence="6">Bacterial type II secretion system protein E domain-containing protein</fullName>
    </recommendedName>
</protein>
<reference evidence="5" key="1">
    <citation type="submission" date="2018-05" db="EMBL/GenBank/DDBJ databases">
        <authorList>
            <person name="Lanie J.A."/>
            <person name="Ng W.-L."/>
            <person name="Kazmierczak K.M."/>
            <person name="Andrzejewski T.M."/>
            <person name="Davidsen T.M."/>
            <person name="Wayne K.J."/>
            <person name="Tettelin H."/>
            <person name="Glass J.I."/>
            <person name="Rusch D."/>
            <person name="Podicherti R."/>
            <person name="Tsui H.-C.T."/>
            <person name="Winkler M.E."/>
        </authorList>
    </citation>
    <scope>NUCLEOTIDE SEQUENCE</scope>
</reference>
<evidence type="ECO:0000259" key="4">
    <source>
        <dbReference type="Pfam" id="PF05157"/>
    </source>
</evidence>